<evidence type="ECO:0000313" key="4">
    <source>
        <dbReference type="Proteomes" id="UP001362999"/>
    </source>
</evidence>
<gene>
    <name evidence="3" type="ORF">R3P38DRAFT_2758132</name>
</gene>
<dbReference type="AlphaFoldDB" id="A0AAW0EDK2"/>
<evidence type="ECO:0000256" key="1">
    <source>
        <dbReference type="SAM" id="MobiDB-lite"/>
    </source>
</evidence>
<accession>A0AAW0EDK2</accession>
<protein>
    <submittedName>
        <fullName evidence="3">Uncharacterized protein</fullName>
    </submittedName>
</protein>
<reference evidence="3 4" key="1">
    <citation type="journal article" date="2024" name="J Genomics">
        <title>Draft genome sequencing and assembly of Favolaschia claudopus CIRM-BRFM 2984 isolated from oak limbs.</title>
        <authorList>
            <person name="Navarro D."/>
            <person name="Drula E."/>
            <person name="Chaduli D."/>
            <person name="Cazenave R."/>
            <person name="Ahrendt S."/>
            <person name="Wang J."/>
            <person name="Lipzen A."/>
            <person name="Daum C."/>
            <person name="Barry K."/>
            <person name="Grigoriev I.V."/>
            <person name="Favel A."/>
            <person name="Rosso M.N."/>
            <person name="Martin F."/>
        </authorList>
    </citation>
    <scope>NUCLEOTIDE SEQUENCE [LARGE SCALE GENOMIC DNA]</scope>
    <source>
        <strain evidence="3 4">CIRM-BRFM 2984</strain>
    </source>
</reference>
<evidence type="ECO:0000313" key="3">
    <source>
        <dbReference type="EMBL" id="KAK7061757.1"/>
    </source>
</evidence>
<sequence>MKFTVIFSTLFAVITVVSGLTVPDSEVSSPAGADARRQLRLKGPPPTADESDSQYFNPLAAPYSKITTSSSARYTWIGLYHDGSRRWRMEGELHINNLSIDFERVSLFRYFRIVKFWKSSSRGLSGVT</sequence>
<dbReference type="EMBL" id="JAWWNJ010000002">
    <property type="protein sequence ID" value="KAK7061757.1"/>
    <property type="molecule type" value="Genomic_DNA"/>
</dbReference>
<feature type="chain" id="PRO_5043541696" evidence="2">
    <location>
        <begin position="20"/>
        <end position="128"/>
    </location>
</feature>
<organism evidence="3 4">
    <name type="scientific">Favolaschia claudopus</name>
    <dbReference type="NCBI Taxonomy" id="2862362"/>
    <lineage>
        <taxon>Eukaryota</taxon>
        <taxon>Fungi</taxon>
        <taxon>Dikarya</taxon>
        <taxon>Basidiomycota</taxon>
        <taxon>Agaricomycotina</taxon>
        <taxon>Agaricomycetes</taxon>
        <taxon>Agaricomycetidae</taxon>
        <taxon>Agaricales</taxon>
        <taxon>Marasmiineae</taxon>
        <taxon>Mycenaceae</taxon>
        <taxon>Favolaschia</taxon>
    </lineage>
</organism>
<dbReference type="Proteomes" id="UP001362999">
    <property type="component" value="Unassembled WGS sequence"/>
</dbReference>
<keyword evidence="4" id="KW-1185">Reference proteome</keyword>
<keyword evidence="2" id="KW-0732">Signal</keyword>
<name>A0AAW0EDK2_9AGAR</name>
<comment type="caution">
    <text evidence="3">The sequence shown here is derived from an EMBL/GenBank/DDBJ whole genome shotgun (WGS) entry which is preliminary data.</text>
</comment>
<proteinExistence type="predicted"/>
<evidence type="ECO:0000256" key="2">
    <source>
        <dbReference type="SAM" id="SignalP"/>
    </source>
</evidence>
<feature type="signal peptide" evidence="2">
    <location>
        <begin position="1"/>
        <end position="19"/>
    </location>
</feature>
<feature type="region of interest" description="Disordered" evidence="1">
    <location>
        <begin position="24"/>
        <end position="53"/>
    </location>
</feature>